<organism evidence="1 2">
    <name type="scientific">Lactobacillus phage 3-521</name>
    <dbReference type="NCBI Taxonomy" id="2510943"/>
    <lineage>
        <taxon>Viruses</taxon>
        <taxon>Duplodnaviria</taxon>
        <taxon>Heunggongvirae</taxon>
        <taxon>Uroviricota</taxon>
        <taxon>Caudoviricetes</taxon>
        <taxon>Herelleviridae</taxon>
        <taxon>Watanabevirus</taxon>
        <taxon>Watanabevirus wv3521</taxon>
    </lineage>
</organism>
<evidence type="ECO:0000313" key="2">
    <source>
        <dbReference type="Proteomes" id="UP000309991"/>
    </source>
</evidence>
<dbReference type="Proteomes" id="UP000309991">
    <property type="component" value="Segment"/>
</dbReference>
<name>A0A4Y5FF39_9CAUD</name>
<gene>
    <name evidence="1" type="ORF">UCC3521_0147</name>
</gene>
<evidence type="ECO:0000313" key="1">
    <source>
        <dbReference type="EMBL" id="QBJ03685.1"/>
    </source>
</evidence>
<accession>A0A4Y5FF39</accession>
<proteinExistence type="predicted"/>
<reference evidence="1 2" key="1">
    <citation type="submission" date="2019-02" db="EMBL/GenBank/DDBJ databases">
        <title>Isolation of virulent Lactobacillus brevis phages.</title>
        <authorList>
            <person name="Feyereisen M."/>
            <person name="Mahony J."/>
            <person name="O'Sullivan T."/>
            <person name="van Sinderen D."/>
        </authorList>
    </citation>
    <scope>NUCLEOTIDE SEQUENCE [LARGE SCALE GENOMIC DNA]</scope>
</reference>
<dbReference type="EMBL" id="MK504444">
    <property type="protein sequence ID" value="QBJ03685.1"/>
    <property type="molecule type" value="Genomic_DNA"/>
</dbReference>
<keyword evidence="2" id="KW-1185">Reference proteome</keyword>
<sequence length="100" mass="11803">MAQHFRELGSLLDFLQHNKDGISDTKITSIHKDNFNTYEGYQYHIGIKVFTTPKYKNKQFMWETNSTYIFDYLPDKELTEKEEKEAIIDGLQEVFASSLE</sequence>
<protein>
    <submittedName>
        <fullName evidence="1">Uncharacterized protein</fullName>
    </submittedName>
</protein>